<evidence type="ECO:0000256" key="6">
    <source>
        <dbReference type="ARBA" id="ARBA00022960"/>
    </source>
</evidence>
<evidence type="ECO:0000256" key="10">
    <source>
        <dbReference type="ARBA" id="ARBA00023316"/>
    </source>
</evidence>
<dbReference type="GO" id="GO:0071555">
    <property type="term" value="P:cell wall organization"/>
    <property type="evidence" value="ECO:0007669"/>
    <property type="project" value="UniProtKB-KW"/>
</dbReference>
<keyword evidence="10" id="KW-0961">Cell wall biogenesis/degradation</keyword>
<dbReference type="InterPro" id="IPR005311">
    <property type="entry name" value="PBP_dimer"/>
</dbReference>
<keyword evidence="7" id="KW-0573">Peptidoglycan synthesis</keyword>
<gene>
    <name evidence="14" type="ORF">HMPREF0373_00418</name>
</gene>
<keyword evidence="5 11" id="KW-0812">Transmembrane</keyword>
<protein>
    <submittedName>
        <fullName evidence="14">Penicillin-binding protein, transpeptidase domain protein</fullName>
    </submittedName>
</protein>
<evidence type="ECO:0000256" key="3">
    <source>
        <dbReference type="ARBA" id="ARBA00007171"/>
    </source>
</evidence>
<dbReference type="Pfam" id="PF03717">
    <property type="entry name" value="PBP_dimer"/>
    <property type="match status" value="1"/>
</dbReference>
<dbReference type="InterPro" id="IPR012338">
    <property type="entry name" value="Beta-lactam/transpept-like"/>
</dbReference>
<evidence type="ECO:0000313" key="14">
    <source>
        <dbReference type="EMBL" id="ERK51174.1"/>
    </source>
</evidence>
<dbReference type="PANTHER" id="PTHR30627">
    <property type="entry name" value="PEPTIDOGLYCAN D,D-TRANSPEPTIDASE"/>
    <property type="match status" value="1"/>
</dbReference>
<evidence type="ECO:0000256" key="7">
    <source>
        <dbReference type="ARBA" id="ARBA00022984"/>
    </source>
</evidence>
<evidence type="ECO:0000259" key="13">
    <source>
        <dbReference type="Pfam" id="PF03717"/>
    </source>
</evidence>
<evidence type="ECO:0000256" key="1">
    <source>
        <dbReference type="ARBA" id="ARBA00004167"/>
    </source>
</evidence>
<dbReference type="InterPro" id="IPR036138">
    <property type="entry name" value="PBP_dimer_sf"/>
</dbReference>
<feature type="transmembrane region" description="Helical" evidence="11">
    <location>
        <begin position="21"/>
        <end position="40"/>
    </location>
</feature>
<dbReference type="SUPFAM" id="SSF56519">
    <property type="entry name" value="Penicillin binding protein dimerisation domain"/>
    <property type="match status" value="1"/>
</dbReference>
<dbReference type="HOGENOM" id="CLU_009289_1_1_9"/>
<dbReference type="InterPro" id="IPR001460">
    <property type="entry name" value="PCN-bd_Tpept"/>
</dbReference>
<dbReference type="InterPro" id="IPR050515">
    <property type="entry name" value="Beta-lactam/transpept"/>
</dbReference>
<evidence type="ECO:0000256" key="8">
    <source>
        <dbReference type="ARBA" id="ARBA00022989"/>
    </source>
</evidence>
<dbReference type="Gene3D" id="3.90.1310.10">
    <property type="entry name" value="Penicillin-binding protein 2a (Domain 2)"/>
    <property type="match status" value="1"/>
</dbReference>
<sequence>MQQNLVDKLKEWIVKIVTSRLFVVWVVILCLFTFVLQHLFTLQIIKGSDYLDNYMMKIEKTIDIEGTRGNIYDRNGVLLAHNELSYTVTLEDNGTYANNKERAKLLNAEISTLIDMIEKNGDSIVNDLDLYMDPDGELSFLSEGTELAGFRRDIYGRKKVADLKYNAKLGYDESAATPEQMYEYLLNKFAIDTETYDRYRAYQIVVIRYALYLSSYQKYIAIGIAEDVSDQTVAMIREHASELQGVEVREDTKRVYDYPEYFSHILGYTGKISDSEYDSLHEQDKSYNRSDVVGKAGIEQVMELQLQGKKGSETVYVNNVGKVLDEKDYQEPSAGNDVYLSLDATLQMAIYDLLEQELAGILNSKIINAKTSESSELYIPIYKVYNALIENSVISTSAMANAPDGTEQATVYRTFSDRKEAVLSEISGILQSDTAYNDLSEEMQEMVTYVVKMLQDKSVFVTSSIDTSDTIYQNWKDGKISVQEYLRHAIDASWINITAFDLNEKYADTSEVYAQLMSYVTEQLKNNTAFDKIVYKYLIYNDKITGSQLCLILYEQGVLAADDSAAASLKNGSTSAFTFLKNKIQNMEITPAQLALDPCTGSCIIMNPNTGELLASVSYPGYDSNRLANNMDSAYYNSLLQDGSLPLYNNATQQTTAPGSTFKMVTASAGLSEGAIDPETVITDTGIFERLGLKLKCWVYPRNHGSITVSQAIRDSCNYFFAETAYRLSLSGDTYQEEKGLNAIAKYATEFGLADKTNIEIPEGTPKIADEFPIDASIGQSNHSYTTAQLARYVSAIANNGTVYDLTLLNKVTDSNGNIVQSYEPQVHNQITDLSPSTWQNLHSGMEMAIGEHDQFNDLQVSLAGKTGTAQENEKRPNHALFVGYAPTDSPQIAIATRIAYGYGSSNACVFVDQVLKYYFKQNTEEELLNGQATNVGSSSNSFGD</sequence>
<dbReference type="EMBL" id="AWVJ01000032">
    <property type="protein sequence ID" value="ERK51174.1"/>
    <property type="molecule type" value="Genomic_DNA"/>
</dbReference>
<dbReference type="PANTHER" id="PTHR30627:SF2">
    <property type="entry name" value="PEPTIDOGLYCAN D,D-TRANSPEPTIDASE MRDA"/>
    <property type="match status" value="1"/>
</dbReference>
<reference evidence="14 15" key="1">
    <citation type="submission" date="2013-06" db="EMBL/GenBank/DDBJ databases">
        <authorList>
            <person name="Weinstock G."/>
            <person name="Sodergren E."/>
            <person name="Lobos E.A."/>
            <person name="Fulton L."/>
            <person name="Fulton R."/>
            <person name="Courtney L."/>
            <person name="Fronick C."/>
            <person name="O'Laughlin M."/>
            <person name="Godfrey J."/>
            <person name="Wilson R.M."/>
            <person name="Miner T."/>
            <person name="Farmer C."/>
            <person name="Delehaunty K."/>
            <person name="Cordes M."/>
            <person name="Minx P."/>
            <person name="Tomlinson C."/>
            <person name="Chen J."/>
            <person name="Wollam A."/>
            <person name="Pepin K.H."/>
            <person name="Bhonagiri V."/>
            <person name="Zhang X."/>
            <person name="Warren W."/>
            <person name="Mitreva M."/>
            <person name="Mardis E.R."/>
            <person name="Wilson R.K."/>
        </authorList>
    </citation>
    <scope>NUCLEOTIDE SEQUENCE [LARGE SCALE GENOMIC DNA]</scope>
    <source>
        <strain evidence="14 15">ATCC 29099</strain>
    </source>
</reference>
<dbReference type="PATRIC" id="fig|1256908.3.peg.380"/>
<feature type="domain" description="Penicillin-binding protein dimerisation" evidence="13">
    <location>
        <begin position="64"/>
        <end position="327"/>
    </location>
</feature>
<evidence type="ECO:0000256" key="9">
    <source>
        <dbReference type="ARBA" id="ARBA00023136"/>
    </source>
</evidence>
<dbReference type="GO" id="GO:0009252">
    <property type="term" value="P:peptidoglycan biosynthetic process"/>
    <property type="evidence" value="ECO:0007669"/>
    <property type="project" value="UniProtKB-KW"/>
</dbReference>
<dbReference type="eggNOG" id="COG0768">
    <property type="taxonomic scope" value="Bacteria"/>
</dbReference>
<dbReference type="Gene3D" id="1.10.10.1230">
    <property type="entry name" value="Penicillin-binding protein, N-terminal non-catalytic domain, head sub-domain"/>
    <property type="match status" value="1"/>
</dbReference>
<accession>U2Q556</accession>
<dbReference type="GO" id="GO:0008360">
    <property type="term" value="P:regulation of cell shape"/>
    <property type="evidence" value="ECO:0007669"/>
    <property type="project" value="UniProtKB-KW"/>
</dbReference>
<name>U2Q556_EUBRA</name>
<dbReference type="Proteomes" id="UP000016608">
    <property type="component" value="Unassembled WGS sequence"/>
</dbReference>
<comment type="caution">
    <text evidence="14">The sequence shown here is derived from an EMBL/GenBank/DDBJ whole genome shotgun (WGS) entry which is preliminary data.</text>
</comment>
<keyword evidence="8 11" id="KW-1133">Transmembrane helix</keyword>
<dbReference type="SUPFAM" id="SSF56601">
    <property type="entry name" value="beta-lactamase/transpeptidase-like"/>
    <property type="match status" value="1"/>
</dbReference>
<evidence type="ECO:0000313" key="15">
    <source>
        <dbReference type="Proteomes" id="UP000016608"/>
    </source>
</evidence>
<comment type="similarity">
    <text evidence="3">Belongs to the transpeptidase family.</text>
</comment>
<dbReference type="AlphaFoldDB" id="U2Q556"/>
<dbReference type="GO" id="GO:0071972">
    <property type="term" value="F:peptidoglycan L,D-transpeptidase activity"/>
    <property type="evidence" value="ECO:0007669"/>
    <property type="project" value="TreeGrafter"/>
</dbReference>
<evidence type="ECO:0000256" key="4">
    <source>
        <dbReference type="ARBA" id="ARBA00022475"/>
    </source>
</evidence>
<evidence type="ECO:0000259" key="12">
    <source>
        <dbReference type="Pfam" id="PF00905"/>
    </source>
</evidence>
<keyword evidence="9 11" id="KW-0472">Membrane</keyword>
<keyword evidence="6" id="KW-0133">Cell shape</keyword>
<proteinExistence type="inferred from homology"/>
<evidence type="ECO:0000256" key="2">
    <source>
        <dbReference type="ARBA" id="ARBA00004236"/>
    </source>
</evidence>
<keyword evidence="15" id="KW-1185">Reference proteome</keyword>
<dbReference type="Pfam" id="PF00905">
    <property type="entry name" value="Transpeptidase"/>
    <property type="match status" value="1"/>
</dbReference>
<dbReference type="GO" id="GO:0008658">
    <property type="term" value="F:penicillin binding"/>
    <property type="evidence" value="ECO:0007669"/>
    <property type="project" value="InterPro"/>
</dbReference>
<keyword evidence="4" id="KW-1003">Cell membrane</keyword>
<feature type="domain" description="Penicillin-binding protein transpeptidase" evidence="12">
    <location>
        <begin position="601"/>
        <end position="901"/>
    </location>
</feature>
<dbReference type="GO" id="GO:0005886">
    <property type="term" value="C:plasma membrane"/>
    <property type="evidence" value="ECO:0007669"/>
    <property type="project" value="UniProtKB-SubCell"/>
</dbReference>
<evidence type="ECO:0000256" key="5">
    <source>
        <dbReference type="ARBA" id="ARBA00022692"/>
    </source>
</evidence>
<evidence type="ECO:0000256" key="11">
    <source>
        <dbReference type="SAM" id="Phobius"/>
    </source>
</evidence>
<comment type="subcellular location">
    <subcellularLocation>
        <location evidence="2">Cell membrane</location>
    </subcellularLocation>
    <subcellularLocation>
        <location evidence="1">Membrane</location>
        <topology evidence="1">Single-pass membrane protein</topology>
    </subcellularLocation>
</comment>
<dbReference type="Gene3D" id="3.40.710.10">
    <property type="entry name" value="DD-peptidase/beta-lactamase superfamily"/>
    <property type="match status" value="1"/>
</dbReference>
<organism evidence="14 15">
    <name type="scientific">Eubacterium ramulus ATCC 29099</name>
    <dbReference type="NCBI Taxonomy" id="1256908"/>
    <lineage>
        <taxon>Bacteria</taxon>
        <taxon>Bacillati</taxon>
        <taxon>Bacillota</taxon>
        <taxon>Clostridia</taxon>
        <taxon>Eubacteriales</taxon>
        <taxon>Eubacteriaceae</taxon>
        <taxon>Eubacterium</taxon>
    </lineage>
</organism>